<evidence type="ECO:0000313" key="4">
    <source>
        <dbReference type="Proteomes" id="UP000215509"/>
    </source>
</evidence>
<feature type="transmembrane region" description="Helical" evidence="2">
    <location>
        <begin position="12"/>
        <end position="41"/>
    </location>
</feature>
<dbReference type="EMBL" id="NMQW01000002">
    <property type="protein sequence ID" value="OXM88195.1"/>
    <property type="molecule type" value="Genomic_DNA"/>
</dbReference>
<dbReference type="AlphaFoldDB" id="A0A229UYK3"/>
<reference evidence="3 4" key="1">
    <citation type="submission" date="2017-07" db="EMBL/GenBank/DDBJ databases">
        <title>Genome sequencing and assembly of Paenibacillus rigui.</title>
        <authorList>
            <person name="Mayilraj S."/>
        </authorList>
    </citation>
    <scope>NUCLEOTIDE SEQUENCE [LARGE SCALE GENOMIC DNA]</scope>
    <source>
        <strain evidence="3 4">JCM 16352</strain>
    </source>
</reference>
<protein>
    <submittedName>
        <fullName evidence="3">Uncharacterized protein</fullName>
    </submittedName>
</protein>
<organism evidence="3 4">
    <name type="scientific">Paenibacillus rigui</name>
    <dbReference type="NCBI Taxonomy" id="554312"/>
    <lineage>
        <taxon>Bacteria</taxon>
        <taxon>Bacillati</taxon>
        <taxon>Bacillota</taxon>
        <taxon>Bacilli</taxon>
        <taxon>Bacillales</taxon>
        <taxon>Paenibacillaceae</taxon>
        <taxon>Paenibacillus</taxon>
    </lineage>
</organism>
<keyword evidence="2" id="KW-1133">Transmembrane helix</keyword>
<accession>A0A229UYK3</accession>
<gene>
    <name evidence="3" type="ORF">CF651_03650</name>
</gene>
<feature type="region of interest" description="Disordered" evidence="1">
    <location>
        <begin position="47"/>
        <end position="91"/>
    </location>
</feature>
<keyword evidence="4" id="KW-1185">Reference proteome</keyword>
<sequence length="91" mass="10015">MKKRYSIATYVILGLALIGVASKALSLIIPILVFGVIFLLYKFPPSTWKKSGFSGRGSSSHSRTQGKRTRNATFRVINGNKGSSDEPPKYH</sequence>
<proteinExistence type="predicted"/>
<name>A0A229UYK3_9BACL</name>
<feature type="compositionally biased region" description="Low complexity" evidence="1">
    <location>
        <begin position="51"/>
        <end position="63"/>
    </location>
</feature>
<dbReference type="Proteomes" id="UP000215509">
    <property type="component" value="Unassembled WGS sequence"/>
</dbReference>
<evidence type="ECO:0000313" key="3">
    <source>
        <dbReference type="EMBL" id="OXM88195.1"/>
    </source>
</evidence>
<dbReference type="RefSeq" id="WP_094013442.1">
    <property type="nucleotide sequence ID" value="NZ_NMQW01000002.1"/>
</dbReference>
<evidence type="ECO:0000256" key="1">
    <source>
        <dbReference type="SAM" id="MobiDB-lite"/>
    </source>
</evidence>
<keyword evidence="2" id="KW-0472">Membrane</keyword>
<keyword evidence="2" id="KW-0812">Transmembrane</keyword>
<dbReference type="OrthoDB" id="2660621at2"/>
<evidence type="ECO:0000256" key="2">
    <source>
        <dbReference type="SAM" id="Phobius"/>
    </source>
</evidence>
<comment type="caution">
    <text evidence="3">The sequence shown here is derived from an EMBL/GenBank/DDBJ whole genome shotgun (WGS) entry which is preliminary data.</text>
</comment>